<dbReference type="InterPro" id="IPR000394">
    <property type="entry name" value="RNA_pol_sigma_54"/>
</dbReference>
<keyword evidence="7 9" id="KW-0238">DNA-binding</keyword>
<dbReference type="InterPro" id="IPR038709">
    <property type="entry name" value="RpoN_core-bd_sf"/>
</dbReference>
<dbReference type="Pfam" id="PF04963">
    <property type="entry name" value="Sigma54_CBD"/>
    <property type="match status" value="1"/>
</dbReference>
<evidence type="ECO:0000259" key="11">
    <source>
        <dbReference type="Pfam" id="PF04552"/>
    </source>
</evidence>
<dbReference type="PROSITE" id="PS00717">
    <property type="entry name" value="SIGMA54_1"/>
    <property type="match status" value="1"/>
</dbReference>
<dbReference type="Pfam" id="PF04552">
    <property type="entry name" value="Sigma54_DBD"/>
    <property type="match status" value="1"/>
</dbReference>
<feature type="region of interest" description="Disordered" evidence="10">
    <location>
        <begin position="50"/>
        <end position="160"/>
    </location>
</feature>
<evidence type="ECO:0000256" key="6">
    <source>
        <dbReference type="ARBA" id="ARBA00023082"/>
    </source>
</evidence>
<dbReference type="STRING" id="655353.SAMN04488056_102377"/>
<feature type="compositionally biased region" description="Low complexity" evidence="10">
    <location>
        <begin position="58"/>
        <end position="92"/>
    </location>
</feature>
<dbReference type="GO" id="GO:0001216">
    <property type="term" value="F:DNA-binding transcription activator activity"/>
    <property type="evidence" value="ECO:0007669"/>
    <property type="project" value="InterPro"/>
</dbReference>
<dbReference type="GO" id="GO:0006352">
    <property type="term" value="P:DNA-templated transcription initiation"/>
    <property type="evidence" value="ECO:0007669"/>
    <property type="project" value="InterPro"/>
</dbReference>
<sequence length="533" mass="58334">MALTPRLDMRQSQSLVMTPQLMQAIQLLQMSNLDLVAYVQQELESNPLLESVSDDYSGDSGSSDNNGQGTNDAQGADQANSANSDSSDGTNSEGAGDSAPDPDLSDQFSGESPEQMDAISNDLDARLDNVFPDDSGPQEQAGPSLNDPWMSAPMRDGGGNPDYDLETVLAGEISLADHLEQQLMTAIADERKRIIGQFLINELDEFGYLQTDLAMVANRLGVDEAEVSGVLDILQSFEPSGVFARSLSECLAIQLKDLNRYDPAIAVLLDNLELLAKRDFVALRKLCAVDEEDLSDMISEIKALNPRPGSAFGHLTVQPVVPDVFVRQASDGGWRLELNSETLPRVLVNRTYYAQINETAAGKKEKEFLIDCLQSANWLVKSLDQRAQTILKVATEIVKQQDAFFAYGVTHLKPLNLRTIADAIQMHESTVSRVTSNKYIATNRGTFEMKYFFTSAISATSGGDSHSAEAVKHRIRQAIDGEAADSILSDDALVKLLRESGIDIARRTVAKYREAMHIPSSVQRRREKKAARG</sequence>
<dbReference type="PANTHER" id="PTHR32248">
    <property type="entry name" value="RNA POLYMERASE SIGMA-54 FACTOR"/>
    <property type="match status" value="1"/>
</dbReference>
<organism evidence="13 14">
    <name type="scientific">Cohaesibacter marisflavi</name>
    <dbReference type="NCBI Taxonomy" id="655353"/>
    <lineage>
        <taxon>Bacteria</taxon>
        <taxon>Pseudomonadati</taxon>
        <taxon>Pseudomonadota</taxon>
        <taxon>Alphaproteobacteria</taxon>
        <taxon>Hyphomicrobiales</taxon>
        <taxon>Cohaesibacteraceae</taxon>
    </lineage>
</organism>
<evidence type="ECO:0000256" key="10">
    <source>
        <dbReference type="SAM" id="MobiDB-lite"/>
    </source>
</evidence>
<keyword evidence="4 9" id="KW-0548">Nucleotidyltransferase</keyword>
<gene>
    <name evidence="13" type="ORF">SAMN04488056_102377</name>
</gene>
<dbReference type="Pfam" id="PF00309">
    <property type="entry name" value="Sigma54_AID"/>
    <property type="match status" value="1"/>
</dbReference>
<evidence type="ECO:0000256" key="9">
    <source>
        <dbReference type="PIRNR" id="PIRNR000774"/>
    </source>
</evidence>
<dbReference type="RefSeq" id="WP_090069755.1">
    <property type="nucleotide sequence ID" value="NZ_FOVR01000002.1"/>
</dbReference>
<evidence type="ECO:0000256" key="7">
    <source>
        <dbReference type="ARBA" id="ARBA00023125"/>
    </source>
</evidence>
<evidence type="ECO:0000256" key="3">
    <source>
        <dbReference type="ARBA" id="ARBA00022679"/>
    </source>
</evidence>
<reference evidence="13 14" key="1">
    <citation type="submission" date="2016-10" db="EMBL/GenBank/DDBJ databases">
        <authorList>
            <person name="de Groot N.N."/>
        </authorList>
    </citation>
    <scope>NUCLEOTIDE SEQUENCE [LARGE SCALE GENOMIC DNA]</scope>
    <source>
        <strain evidence="13 14">CGMCC 1.9157</strain>
    </source>
</reference>
<dbReference type="NCBIfam" id="TIGR02395">
    <property type="entry name" value="rpoN_sigma"/>
    <property type="match status" value="1"/>
</dbReference>
<keyword evidence="5 9" id="KW-0805">Transcription regulation</keyword>
<dbReference type="PIRSF" id="PIRSF000774">
    <property type="entry name" value="RpoN"/>
    <property type="match status" value="1"/>
</dbReference>
<name>A0A1I5CW90_9HYPH</name>
<evidence type="ECO:0000313" key="13">
    <source>
        <dbReference type="EMBL" id="SFN91203.1"/>
    </source>
</evidence>
<dbReference type="GO" id="GO:0003677">
    <property type="term" value="F:DNA binding"/>
    <property type="evidence" value="ECO:0007669"/>
    <property type="project" value="UniProtKB-KW"/>
</dbReference>
<keyword evidence="14" id="KW-1185">Reference proteome</keyword>
<dbReference type="NCBIfam" id="NF004596">
    <property type="entry name" value="PRK05932.1-3"/>
    <property type="match status" value="1"/>
</dbReference>
<dbReference type="OrthoDB" id="9814402at2"/>
<dbReference type="InterPro" id="IPR007634">
    <property type="entry name" value="RNA_pol_sigma_54_DNA-bd"/>
</dbReference>
<dbReference type="GO" id="GO:0016779">
    <property type="term" value="F:nucleotidyltransferase activity"/>
    <property type="evidence" value="ECO:0007669"/>
    <property type="project" value="UniProtKB-KW"/>
</dbReference>
<evidence type="ECO:0000259" key="12">
    <source>
        <dbReference type="Pfam" id="PF04963"/>
    </source>
</evidence>
<dbReference type="PROSITE" id="PS00718">
    <property type="entry name" value="SIGMA54_2"/>
    <property type="match status" value="1"/>
</dbReference>
<evidence type="ECO:0000256" key="5">
    <source>
        <dbReference type="ARBA" id="ARBA00023015"/>
    </source>
</evidence>
<feature type="domain" description="RNA polymerase sigma factor 54 DNA-binding" evidence="11">
    <location>
        <begin position="367"/>
        <end position="526"/>
    </location>
</feature>
<evidence type="ECO:0000256" key="8">
    <source>
        <dbReference type="ARBA" id="ARBA00023163"/>
    </source>
</evidence>
<feature type="domain" description="RNA polymerase sigma factor 54 core-binding" evidence="12">
    <location>
        <begin position="165"/>
        <end position="352"/>
    </location>
</feature>
<keyword evidence="8 9" id="KW-0804">Transcription</keyword>
<dbReference type="NCBIfam" id="NF009118">
    <property type="entry name" value="PRK12469.1"/>
    <property type="match status" value="1"/>
</dbReference>
<dbReference type="EMBL" id="FOVR01000002">
    <property type="protein sequence ID" value="SFN91203.1"/>
    <property type="molecule type" value="Genomic_DNA"/>
</dbReference>
<keyword evidence="6 9" id="KW-0731">Sigma factor</keyword>
<accession>A0A1I5CW90</accession>
<dbReference type="PANTHER" id="PTHR32248:SF4">
    <property type="entry name" value="RNA POLYMERASE SIGMA-54 FACTOR"/>
    <property type="match status" value="1"/>
</dbReference>
<dbReference type="Gene3D" id="1.10.10.60">
    <property type="entry name" value="Homeodomain-like"/>
    <property type="match status" value="1"/>
</dbReference>
<protein>
    <recommendedName>
        <fullName evidence="9">RNA polymerase sigma-54 factor</fullName>
    </recommendedName>
</protein>
<proteinExistence type="inferred from homology"/>
<comment type="similarity">
    <text evidence="1 9">Belongs to the sigma-54 factor family.</text>
</comment>
<dbReference type="PROSITE" id="PS50044">
    <property type="entry name" value="SIGMA54_3"/>
    <property type="match status" value="1"/>
</dbReference>
<dbReference type="Gene3D" id="1.10.10.1330">
    <property type="entry name" value="RNA polymerase sigma-54 factor, core-binding domain"/>
    <property type="match status" value="1"/>
</dbReference>
<dbReference type="PRINTS" id="PR00045">
    <property type="entry name" value="SIGMA54FCT"/>
</dbReference>
<evidence type="ECO:0000313" key="14">
    <source>
        <dbReference type="Proteomes" id="UP000199236"/>
    </source>
</evidence>
<dbReference type="Proteomes" id="UP000199236">
    <property type="component" value="Unassembled WGS sequence"/>
</dbReference>
<comment type="function">
    <text evidence="9">Sigma factors are initiation factors that promote the attachment of RNA polymerase to specific initiation sites and are then released.</text>
</comment>
<keyword evidence="2 9" id="KW-0240">DNA-directed RNA polymerase</keyword>
<dbReference type="AlphaFoldDB" id="A0A1I5CW90"/>
<dbReference type="GO" id="GO:0000428">
    <property type="term" value="C:DNA-directed RNA polymerase complex"/>
    <property type="evidence" value="ECO:0007669"/>
    <property type="project" value="UniProtKB-KW"/>
</dbReference>
<evidence type="ECO:0000256" key="1">
    <source>
        <dbReference type="ARBA" id="ARBA00008798"/>
    </source>
</evidence>
<keyword evidence="3 9" id="KW-0808">Transferase</keyword>
<dbReference type="GO" id="GO:0016987">
    <property type="term" value="F:sigma factor activity"/>
    <property type="evidence" value="ECO:0007669"/>
    <property type="project" value="UniProtKB-KW"/>
</dbReference>
<evidence type="ECO:0000256" key="2">
    <source>
        <dbReference type="ARBA" id="ARBA00022478"/>
    </source>
</evidence>
<evidence type="ECO:0000256" key="4">
    <source>
        <dbReference type="ARBA" id="ARBA00022695"/>
    </source>
</evidence>
<dbReference type="InterPro" id="IPR007046">
    <property type="entry name" value="RNA_pol_sigma_54_core-bd"/>
</dbReference>